<evidence type="ECO:0000313" key="8">
    <source>
        <dbReference type="EMBL" id="KAF2140115.1"/>
    </source>
</evidence>
<dbReference type="EMBL" id="ML995490">
    <property type="protein sequence ID" value="KAF2140115.1"/>
    <property type="molecule type" value="Genomic_DNA"/>
</dbReference>
<dbReference type="InterPro" id="IPR036188">
    <property type="entry name" value="FAD/NAD-bd_sf"/>
</dbReference>
<dbReference type="Pfam" id="PF00743">
    <property type="entry name" value="FMO-like"/>
    <property type="match status" value="2"/>
</dbReference>
<keyword evidence="5" id="KW-0521">NADP</keyword>
<evidence type="ECO:0000256" key="5">
    <source>
        <dbReference type="ARBA" id="ARBA00022857"/>
    </source>
</evidence>
<dbReference type="Gene3D" id="3.50.50.60">
    <property type="entry name" value="FAD/NAD(P)-binding domain"/>
    <property type="match status" value="2"/>
</dbReference>
<dbReference type="GO" id="GO:0050661">
    <property type="term" value="F:NADP binding"/>
    <property type="evidence" value="ECO:0007669"/>
    <property type="project" value="InterPro"/>
</dbReference>
<sequence length="520" mass="58500">MSASPRLRFNARRVAVIGAGPSGLAALKYLRAENKFEKIVAFEQRSAPGGIWNYTAEDRDDGSFAVPKTRPSSKDLDQPIWIGKNVNGVGKGKANAATNGTVNGASKEDKEVQFLSPIYDRLETNIPRMLMRFQDHAFPDDIQLFPKHASVKEYLKGYAEDVLETIRFRTQVVDVRFIGSKAEQIGDEEVKEESWSVTTKNIVTGEQTEEVFDAVVVANGHYYTPYIPDIEGIKEWYQTSPKSISHSKFYRTPDVFKDKKVIVVGNSASGLDIGAQLSGVVQQPLIASIKTESYMSPGPAKDRKEYPPITHLDVNTRTATFADGGKESDIDAIIFCTGYFYSLPFISDVDGPPLITEGNRVDNTYQHVFYAPHPTLSTLVLNQRVIPFPVAEAQAAILARVYAGRLALPPLAEMEQWEQETLKENGPGTDFHTLAFPKDAIFINELHDWAAMAEREEEGVGKTPPKWTEWHFWCRERFPQIKKAFNERGEERANVRTLEELGFDFEAWKVERAKQEEKLL</sequence>
<dbReference type="PANTHER" id="PTHR23023">
    <property type="entry name" value="DIMETHYLANILINE MONOOXYGENASE"/>
    <property type="match status" value="1"/>
</dbReference>
<comment type="similarity">
    <text evidence="2">Belongs to the FMO family.</text>
</comment>
<accession>A0A6A6B9X5</accession>
<evidence type="ECO:0000256" key="4">
    <source>
        <dbReference type="ARBA" id="ARBA00022827"/>
    </source>
</evidence>
<evidence type="ECO:0000256" key="1">
    <source>
        <dbReference type="ARBA" id="ARBA00001974"/>
    </source>
</evidence>
<keyword evidence="4" id="KW-0274">FAD</keyword>
<dbReference type="InterPro" id="IPR000960">
    <property type="entry name" value="Flavin_mOase"/>
</dbReference>
<keyword evidence="7" id="KW-0503">Monooxygenase</keyword>
<reference evidence="8" key="1">
    <citation type="journal article" date="2020" name="Stud. Mycol.">
        <title>101 Dothideomycetes genomes: a test case for predicting lifestyles and emergence of pathogens.</title>
        <authorList>
            <person name="Haridas S."/>
            <person name="Albert R."/>
            <person name="Binder M."/>
            <person name="Bloem J."/>
            <person name="Labutti K."/>
            <person name="Salamov A."/>
            <person name="Andreopoulos B."/>
            <person name="Baker S."/>
            <person name="Barry K."/>
            <person name="Bills G."/>
            <person name="Bluhm B."/>
            <person name="Cannon C."/>
            <person name="Castanera R."/>
            <person name="Culley D."/>
            <person name="Daum C."/>
            <person name="Ezra D."/>
            <person name="Gonzalez J."/>
            <person name="Henrissat B."/>
            <person name="Kuo A."/>
            <person name="Liang C."/>
            <person name="Lipzen A."/>
            <person name="Lutzoni F."/>
            <person name="Magnuson J."/>
            <person name="Mondo S."/>
            <person name="Nolan M."/>
            <person name="Ohm R."/>
            <person name="Pangilinan J."/>
            <person name="Park H.-J."/>
            <person name="Ramirez L."/>
            <person name="Alfaro M."/>
            <person name="Sun H."/>
            <person name="Tritt A."/>
            <person name="Yoshinaga Y."/>
            <person name="Zwiers L.-H."/>
            <person name="Turgeon B."/>
            <person name="Goodwin S."/>
            <person name="Spatafora J."/>
            <person name="Crous P."/>
            <person name="Grigoriev I."/>
        </authorList>
    </citation>
    <scope>NUCLEOTIDE SEQUENCE</scope>
    <source>
        <strain evidence="8">CBS 121167</strain>
    </source>
</reference>
<protein>
    <recommendedName>
        <fullName evidence="10">FAD/NAD(P)-binding domain-containing protein</fullName>
    </recommendedName>
</protein>
<evidence type="ECO:0000256" key="6">
    <source>
        <dbReference type="ARBA" id="ARBA00023002"/>
    </source>
</evidence>
<gene>
    <name evidence="8" type="ORF">K452DRAFT_319672</name>
</gene>
<dbReference type="SUPFAM" id="SSF51905">
    <property type="entry name" value="FAD/NAD(P)-binding domain"/>
    <property type="match status" value="2"/>
</dbReference>
<comment type="cofactor">
    <cofactor evidence="1">
        <name>FAD</name>
        <dbReference type="ChEBI" id="CHEBI:57692"/>
    </cofactor>
</comment>
<evidence type="ECO:0000256" key="2">
    <source>
        <dbReference type="ARBA" id="ARBA00009183"/>
    </source>
</evidence>
<dbReference type="GO" id="GO:0004499">
    <property type="term" value="F:N,N-dimethylaniline monooxygenase activity"/>
    <property type="evidence" value="ECO:0007669"/>
    <property type="project" value="InterPro"/>
</dbReference>
<dbReference type="InterPro" id="IPR050346">
    <property type="entry name" value="FMO-like"/>
</dbReference>
<dbReference type="Proteomes" id="UP000799438">
    <property type="component" value="Unassembled WGS sequence"/>
</dbReference>
<dbReference type="Pfam" id="PF13450">
    <property type="entry name" value="NAD_binding_8"/>
    <property type="match status" value="1"/>
</dbReference>
<dbReference type="FunFam" id="3.50.50.60:FF:000138">
    <property type="entry name" value="Flavin-containing monooxygenase"/>
    <property type="match status" value="1"/>
</dbReference>
<keyword evidence="9" id="KW-1185">Reference proteome</keyword>
<dbReference type="InterPro" id="IPR020946">
    <property type="entry name" value="Flavin_mOase-like"/>
</dbReference>
<name>A0A6A6B9X5_9PEZI</name>
<evidence type="ECO:0000313" key="9">
    <source>
        <dbReference type="Proteomes" id="UP000799438"/>
    </source>
</evidence>
<dbReference type="RefSeq" id="XP_033395828.1">
    <property type="nucleotide sequence ID" value="XM_033544254.1"/>
</dbReference>
<evidence type="ECO:0008006" key="10">
    <source>
        <dbReference type="Google" id="ProtNLM"/>
    </source>
</evidence>
<evidence type="ECO:0000256" key="7">
    <source>
        <dbReference type="ARBA" id="ARBA00023033"/>
    </source>
</evidence>
<keyword evidence="6" id="KW-0560">Oxidoreductase</keyword>
<evidence type="ECO:0000256" key="3">
    <source>
        <dbReference type="ARBA" id="ARBA00022630"/>
    </source>
</evidence>
<dbReference type="PRINTS" id="PR00370">
    <property type="entry name" value="FMOXYGENASE"/>
</dbReference>
<keyword evidence="3" id="KW-0285">Flavoprotein</keyword>
<dbReference type="AlphaFoldDB" id="A0A6A6B9X5"/>
<proteinExistence type="inferred from homology"/>
<dbReference type="OrthoDB" id="66881at2759"/>
<dbReference type="GeneID" id="54301750"/>
<dbReference type="GO" id="GO:0050660">
    <property type="term" value="F:flavin adenine dinucleotide binding"/>
    <property type="evidence" value="ECO:0007669"/>
    <property type="project" value="InterPro"/>
</dbReference>
<organism evidence="8 9">
    <name type="scientific">Aplosporella prunicola CBS 121167</name>
    <dbReference type="NCBI Taxonomy" id="1176127"/>
    <lineage>
        <taxon>Eukaryota</taxon>
        <taxon>Fungi</taxon>
        <taxon>Dikarya</taxon>
        <taxon>Ascomycota</taxon>
        <taxon>Pezizomycotina</taxon>
        <taxon>Dothideomycetes</taxon>
        <taxon>Dothideomycetes incertae sedis</taxon>
        <taxon>Botryosphaeriales</taxon>
        <taxon>Aplosporellaceae</taxon>
        <taxon>Aplosporella</taxon>
    </lineage>
</organism>